<comment type="caution">
    <text evidence="3">The sequence shown here is derived from an EMBL/GenBank/DDBJ whole genome shotgun (WGS) entry which is preliminary data.</text>
</comment>
<dbReference type="GO" id="GO:0016853">
    <property type="term" value="F:isomerase activity"/>
    <property type="evidence" value="ECO:0007669"/>
    <property type="project" value="UniProtKB-KW"/>
</dbReference>
<dbReference type="InterPro" id="IPR011051">
    <property type="entry name" value="RmlC_Cupin_sf"/>
</dbReference>
<keyword evidence="2" id="KW-0862">Zinc</keyword>
<evidence type="ECO:0000313" key="4">
    <source>
        <dbReference type="Proteomes" id="UP000886819"/>
    </source>
</evidence>
<keyword evidence="1" id="KW-0479">Metal-binding</keyword>
<dbReference type="PANTHER" id="PTHR42742:SF3">
    <property type="entry name" value="FRUCTOKINASE"/>
    <property type="match status" value="1"/>
</dbReference>
<dbReference type="InterPro" id="IPR051804">
    <property type="entry name" value="Carb_Metab_Reg_Kinase/Isom"/>
</dbReference>
<dbReference type="Gene3D" id="2.60.120.10">
    <property type="entry name" value="Jelly Rolls"/>
    <property type="match status" value="1"/>
</dbReference>
<dbReference type="PANTHER" id="PTHR42742">
    <property type="entry name" value="TRANSCRIPTIONAL REPRESSOR MPRA"/>
    <property type="match status" value="1"/>
</dbReference>
<dbReference type="AlphaFoldDB" id="A0A9D0YXU1"/>
<reference evidence="3" key="1">
    <citation type="submission" date="2020-10" db="EMBL/GenBank/DDBJ databases">
        <authorList>
            <person name="Gilroy R."/>
        </authorList>
    </citation>
    <scope>NUCLEOTIDE SEQUENCE</scope>
    <source>
        <strain evidence="3">ChiHile30-977</strain>
    </source>
</reference>
<keyword evidence="3" id="KW-0413">Isomerase</keyword>
<gene>
    <name evidence="3" type="ORF">IAA66_10970</name>
</gene>
<evidence type="ECO:0000256" key="1">
    <source>
        <dbReference type="ARBA" id="ARBA00022723"/>
    </source>
</evidence>
<dbReference type="Proteomes" id="UP000886819">
    <property type="component" value="Unassembled WGS sequence"/>
</dbReference>
<evidence type="ECO:0000256" key="2">
    <source>
        <dbReference type="ARBA" id="ARBA00022833"/>
    </source>
</evidence>
<sequence length="602" mass="67968">MSFMFHPYPYKDLNAVNAVAPRDTVVEGALPVARRIAALFGEGCRTVGLDGYAGTEFDVLYQLLAAQLQPRGVRIVRTEALLLPPETLRERLRDSLPEDRSLDPVLLYGVRVPRQYEDLFCPDALETLSRDLRGEEKLLVLGRGALCQTLRGLYGCRIWADITPRTAALNYKYGKAHNFGEPAALPFGAMMRRNYYVDFELAVELRWTLLRQEALDWYMAADDMAHPSLLPYGELRSLFDELCAKPLRCRPVYLEGVWGGFYLKRLRNLPREMKNCAWVFDMIPMEVSLAAVWPGHEIEVPFFTFVQQQGAKLLGRPAYDAFGGYFPVRFNYDDTFHSSGNMSIQCHPDADWVVKQHGELGRQDESYYVCVAGQGACTYLGFEGENDCEAFFAAAEKAQETGETIDYKRYVHAVPSKPGTQVMIPAGTIHASGHNQVILEIGSLTVGSYTYKLYDYQRIDPQTGQPRPIHLAAGRKVIHPERTARWVTENLVNHGGVKRRGEGYEERIVGEHALLYFALHTETFDRVIEDDTRDRFHVLALTEGEQVRIESAADPARHFVANYLDVIVVPADLGPYRIVNLGQGPVTVHKTCLKDDFETCAK</sequence>
<evidence type="ECO:0000313" key="3">
    <source>
        <dbReference type="EMBL" id="HIQ64082.1"/>
    </source>
</evidence>
<accession>A0A9D0YXU1</accession>
<dbReference type="SUPFAM" id="SSF51182">
    <property type="entry name" value="RmlC-like cupins"/>
    <property type="match status" value="1"/>
</dbReference>
<name>A0A9D0YXU1_9FIRM</name>
<dbReference type="InterPro" id="IPR014710">
    <property type="entry name" value="RmlC-like_jellyroll"/>
</dbReference>
<protein>
    <submittedName>
        <fullName evidence="3">Phosphoheptose isomerase</fullName>
    </submittedName>
</protein>
<proteinExistence type="predicted"/>
<organism evidence="3 4">
    <name type="scientific">Candidatus Avichristensenella intestinipullorum</name>
    <dbReference type="NCBI Taxonomy" id="2840693"/>
    <lineage>
        <taxon>Bacteria</taxon>
        <taxon>Bacillati</taxon>
        <taxon>Bacillota</taxon>
        <taxon>Clostridia</taxon>
        <taxon>Candidatus Avichristensenella</taxon>
    </lineage>
</organism>
<dbReference type="EMBL" id="DVFI01000151">
    <property type="protein sequence ID" value="HIQ64082.1"/>
    <property type="molecule type" value="Genomic_DNA"/>
</dbReference>
<reference evidence="3" key="2">
    <citation type="journal article" date="2021" name="PeerJ">
        <title>Extensive microbial diversity within the chicken gut microbiome revealed by metagenomics and culture.</title>
        <authorList>
            <person name="Gilroy R."/>
            <person name="Ravi A."/>
            <person name="Getino M."/>
            <person name="Pursley I."/>
            <person name="Horton D.L."/>
            <person name="Alikhan N.F."/>
            <person name="Baker D."/>
            <person name="Gharbi K."/>
            <person name="Hall N."/>
            <person name="Watson M."/>
            <person name="Adriaenssens E.M."/>
            <person name="Foster-Nyarko E."/>
            <person name="Jarju S."/>
            <person name="Secka A."/>
            <person name="Antonio M."/>
            <person name="Oren A."/>
            <person name="Chaudhuri R.R."/>
            <person name="La Ragione R."/>
            <person name="Hildebrand F."/>
            <person name="Pallen M.J."/>
        </authorList>
    </citation>
    <scope>NUCLEOTIDE SEQUENCE</scope>
    <source>
        <strain evidence="3">ChiHile30-977</strain>
    </source>
</reference>
<dbReference type="GO" id="GO:0046872">
    <property type="term" value="F:metal ion binding"/>
    <property type="evidence" value="ECO:0007669"/>
    <property type="project" value="UniProtKB-KW"/>
</dbReference>